<dbReference type="PANTHER" id="PTHR43791">
    <property type="entry name" value="PERMEASE-RELATED"/>
    <property type="match status" value="1"/>
</dbReference>
<keyword evidence="4 6" id="KW-1133">Transmembrane helix</keyword>
<feature type="transmembrane region" description="Helical" evidence="6">
    <location>
        <begin position="426"/>
        <end position="446"/>
    </location>
</feature>
<evidence type="ECO:0000313" key="9">
    <source>
        <dbReference type="Proteomes" id="UP000077671"/>
    </source>
</evidence>
<feature type="transmembrane region" description="Helical" evidence="6">
    <location>
        <begin position="395"/>
        <end position="414"/>
    </location>
</feature>
<gene>
    <name evidence="8" type="ORF">A4X03_0g2232</name>
    <name evidence="7" type="ORF">JKIAZH3_G248</name>
</gene>
<evidence type="ECO:0008006" key="11">
    <source>
        <dbReference type="Google" id="ProtNLM"/>
    </source>
</evidence>
<dbReference type="SUPFAM" id="SSF103473">
    <property type="entry name" value="MFS general substrate transporter"/>
    <property type="match status" value="1"/>
</dbReference>
<feature type="transmembrane region" description="Helical" evidence="6">
    <location>
        <begin position="364"/>
        <end position="383"/>
    </location>
</feature>
<evidence type="ECO:0000313" key="7">
    <source>
        <dbReference type="EMBL" id="CAD6952870.1"/>
    </source>
</evidence>
<reference evidence="7" key="3">
    <citation type="submission" date="2020-10" db="EMBL/GenBank/DDBJ databases">
        <authorList>
            <person name="Sedaghatjoo S."/>
        </authorList>
    </citation>
    <scope>NUCLEOTIDE SEQUENCE</scope>
    <source>
        <strain evidence="7">AZH3</strain>
    </source>
</reference>
<evidence type="ECO:0000313" key="10">
    <source>
        <dbReference type="Proteomes" id="UP000836402"/>
    </source>
</evidence>
<dbReference type="EMBL" id="CAJHJG010005824">
    <property type="protein sequence ID" value="CAD6952870.1"/>
    <property type="molecule type" value="Genomic_DNA"/>
</dbReference>
<evidence type="ECO:0000256" key="6">
    <source>
        <dbReference type="SAM" id="Phobius"/>
    </source>
</evidence>
<comment type="subcellular location">
    <subcellularLocation>
        <location evidence="1">Membrane</location>
        <topology evidence="1">Multi-pass membrane protein</topology>
    </subcellularLocation>
</comment>
<reference evidence="8" key="1">
    <citation type="submission" date="2016-04" db="EMBL/GenBank/DDBJ databases">
        <authorList>
            <person name="Nguyen H.D."/>
            <person name="Kesanakurti P."/>
            <person name="Cullis J."/>
            <person name="Levesque C.A."/>
            <person name="Hambleton S."/>
        </authorList>
    </citation>
    <scope>NUCLEOTIDE SEQUENCE</scope>
    <source>
        <strain evidence="8">DAOMC 238032</strain>
    </source>
</reference>
<evidence type="ECO:0000256" key="1">
    <source>
        <dbReference type="ARBA" id="ARBA00004141"/>
    </source>
</evidence>
<dbReference type="InterPro" id="IPR036259">
    <property type="entry name" value="MFS_trans_sf"/>
</dbReference>
<keyword evidence="3 6" id="KW-0812">Transmembrane</keyword>
<sequence>MSTMEKATATTPRRLMLKMDILLMSLTTIAFGLQYYDKAILGSASIFGILADLDLAQPLPGGKTSLKRYSTASSAFYWGYLVAALPLSLLVQRMRLNWFLGGAIMLWGFIAILTPVVADYRGLIAQRFFLGAVESAVSPGFILVTRMWYVKDETPVRLGIWYSSTGLFSIFSGLVNYGIGKAASKPGSSIAPWKAMYIFAGGITILFGVVVLFIIPPSPQRDPLLKIRGFNTFTLTEKAELARRTRADRNLVPADHSLSKEDEKEYVEDTATTTTDSVTGANQRGWSRAQCIEALRDYKMYIFLLQSTALYITNGGVTSFGSIILKSFGYSSLRTIILQTPAGATTAVGIYVVTYLARKTKYSLHALLALSCLPTLAGAIMIWKSDWSNRGVPLAGFYLLSIFGAPFVLLLSSATANVRGSTKQSLASAVIFIGYNIGNIVGPYLVKAPQAAQHYRDIFLSIVICMCITIFLSGVLAVSMHFENRARDREQAAQQPSVAAASSQDDDLTDIQDRRFRYTI</sequence>
<proteinExistence type="predicted"/>
<dbReference type="GO" id="GO:0016020">
    <property type="term" value="C:membrane"/>
    <property type="evidence" value="ECO:0007669"/>
    <property type="project" value="UniProtKB-SubCell"/>
</dbReference>
<feature type="transmembrane region" description="Helical" evidence="6">
    <location>
        <begin position="98"/>
        <end position="118"/>
    </location>
</feature>
<dbReference type="AlphaFoldDB" id="A0A177VCD2"/>
<keyword evidence="10" id="KW-1185">Reference proteome</keyword>
<dbReference type="PANTHER" id="PTHR43791:SF55">
    <property type="entry name" value="TRANSPORTER, PUTATIVE (AFU_ORTHOLOGUE AFUA_6G01820)-RELATED"/>
    <property type="match status" value="1"/>
</dbReference>
<feature type="transmembrane region" description="Helical" evidence="6">
    <location>
        <begin position="75"/>
        <end position="91"/>
    </location>
</feature>
<evidence type="ECO:0000313" key="8">
    <source>
        <dbReference type="EMBL" id="KAE8262722.1"/>
    </source>
</evidence>
<evidence type="ECO:0000256" key="4">
    <source>
        <dbReference type="ARBA" id="ARBA00022989"/>
    </source>
</evidence>
<feature type="transmembrane region" description="Helical" evidence="6">
    <location>
        <begin position="124"/>
        <end position="144"/>
    </location>
</feature>
<evidence type="ECO:0000256" key="5">
    <source>
        <dbReference type="ARBA" id="ARBA00023136"/>
    </source>
</evidence>
<dbReference type="InterPro" id="IPR011701">
    <property type="entry name" value="MFS"/>
</dbReference>
<evidence type="ECO:0000256" key="2">
    <source>
        <dbReference type="ARBA" id="ARBA00022448"/>
    </source>
</evidence>
<organism evidence="8 9">
    <name type="scientific">Tilletia caries</name>
    <name type="common">wheat bunt fungus</name>
    <dbReference type="NCBI Taxonomy" id="13290"/>
    <lineage>
        <taxon>Eukaryota</taxon>
        <taxon>Fungi</taxon>
        <taxon>Dikarya</taxon>
        <taxon>Basidiomycota</taxon>
        <taxon>Ustilaginomycotina</taxon>
        <taxon>Exobasidiomycetes</taxon>
        <taxon>Tilletiales</taxon>
        <taxon>Tilletiaceae</taxon>
        <taxon>Tilletia</taxon>
    </lineage>
</organism>
<feature type="transmembrane region" description="Helical" evidence="6">
    <location>
        <begin position="156"/>
        <end position="175"/>
    </location>
</feature>
<dbReference type="EMBL" id="LWDD02000209">
    <property type="protein sequence ID" value="KAE8262722.1"/>
    <property type="molecule type" value="Genomic_DNA"/>
</dbReference>
<dbReference type="Pfam" id="PF07690">
    <property type="entry name" value="MFS_1"/>
    <property type="match status" value="1"/>
</dbReference>
<accession>A0A177VCD2</accession>
<feature type="transmembrane region" description="Helical" evidence="6">
    <location>
        <begin position="302"/>
        <end position="324"/>
    </location>
</feature>
<reference evidence="8" key="2">
    <citation type="journal article" date="2019" name="IMA Fungus">
        <title>Genome sequencing and comparison of five Tilletia species to identify candidate genes for the detection of regulated species infecting wheat.</title>
        <authorList>
            <person name="Nguyen H.D.T."/>
            <person name="Sultana T."/>
            <person name="Kesanakurti P."/>
            <person name="Hambleton S."/>
        </authorList>
    </citation>
    <scope>NUCLEOTIDE SEQUENCE</scope>
    <source>
        <strain evidence="8">DAOMC 238032</strain>
    </source>
</reference>
<protein>
    <recommendedName>
        <fullName evidence="11">Major facilitator superfamily (MFS) profile domain-containing protein</fullName>
    </recommendedName>
</protein>
<feature type="transmembrane region" description="Helical" evidence="6">
    <location>
        <begin position="195"/>
        <end position="215"/>
    </location>
</feature>
<dbReference type="Proteomes" id="UP000836402">
    <property type="component" value="Unassembled WGS sequence"/>
</dbReference>
<keyword evidence="2" id="KW-0813">Transport</keyword>
<evidence type="ECO:0000256" key="3">
    <source>
        <dbReference type="ARBA" id="ARBA00022692"/>
    </source>
</evidence>
<keyword evidence="5 6" id="KW-0472">Membrane</keyword>
<feature type="transmembrane region" description="Helical" evidence="6">
    <location>
        <begin position="336"/>
        <end position="357"/>
    </location>
</feature>
<dbReference type="GO" id="GO:0022857">
    <property type="term" value="F:transmembrane transporter activity"/>
    <property type="evidence" value="ECO:0007669"/>
    <property type="project" value="InterPro"/>
</dbReference>
<feature type="transmembrane region" description="Helical" evidence="6">
    <location>
        <begin position="458"/>
        <end position="479"/>
    </location>
</feature>
<name>A0A177VCD2_9BASI</name>
<comment type="caution">
    <text evidence="8">The sequence shown here is derived from an EMBL/GenBank/DDBJ whole genome shotgun (WGS) entry which is preliminary data.</text>
</comment>
<dbReference type="Proteomes" id="UP000077671">
    <property type="component" value="Unassembled WGS sequence"/>
</dbReference>
<dbReference type="Gene3D" id="1.20.1250.20">
    <property type="entry name" value="MFS general substrate transporter like domains"/>
    <property type="match status" value="2"/>
</dbReference>